<dbReference type="AlphaFoldDB" id="A0A9J6PF46"/>
<dbReference type="SUPFAM" id="SSF52402">
    <property type="entry name" value="Adenine nucleotide alpha hydrolases-like"/>
    <property type="match status" value="1"/>
</dbReference>
<dbReference type="EMBL" id="JAMZFT010000002">
    <property type="protein sequence ID" value="MCP1336411.1"/>
    <property type="molecule type" value="Genomic_DNA"/>
</dbReference>
<dbReference type="Gene3D" id="3.40.50.620">
    <property type="entry name" value="HUPs"/>
    <property type="match status" value="1"/>
</dbReference>
<keyword evidence="3" id="KW-1185">Reference proteome</keyword>
<evidence type="ECO:0000313" key="3">
    <source>
        <dbReference type="Proteomes" id="UP001055804"/>
    </source>
</evidence>
<reference evidence="2" key="1">
    <citation type="submission" date="2022-06" db="EMBL/GenBank/DDBJ databases">
        <title>Isolation and Genomics of Futiania mangrovii gen. nov., sp. nov., a Rare and Metabolically-versatile member in the Class Alphaproteobacteria.</title>
        <authorList>
            <person name="Liu L."/>
            <person name="Huang W.-C."/>
            <person name="Pan J."/>
            <person name="Li J."/>
            <person name="Huang Y."/>
            <person name="Du H."/>
            <person name="Liu Y."/>
            <person name="Li M."/>
        </authorList>
    </citation>
    <scope>NUCLEOTIDE SEQUENCE</scope>
    <source>
        <strain evidence="2">FT118</strain>
    </source>
</reference>
<comment type="caution">
    <text evidence="2">The sequence shown here is derived from an EMBL/GenBank/DDBJ whole genome shotgun (WGS) entry which is preliminary data.</text>
</comment>
<name>A0A9J6PF46_9PROT</name>
<sequence>MSENRPPRAGHVRKFMVVVDDTPECRVALRFAARRAEHTQGGLVMLRVLEPGDFQHWMSVEDLMREEAREEAESLLRTLASEVQALTGMMPEFVIREGKTREELLAQIAEDPAIAVLVLGAGDSKEGPGPLVSALAGQMSGTLPVPVTVVPGTLSREEIDAIA</sequence>
<dbReference type="InterPro" id="IPR014729">
    <property type="entry name" value="Rossmann-like_a/b/a_fold"/>
</dbReference>
<protein>
    <submittedName>
        <fullName evidence="2">Universal stress protein</fullName>
    </submittedName>
</protein>
<dbReference type="Proteomes" id="UP001055804">
    <property type="component" value="Unassembled WGS sequence"/>
</dbReference>
<feature type="domain" description="UspA" evidence="1">
    <location>
        <begin position="13"/>
        <end position="151"/>
    </location>
</feature>
<organism evidence="2 3">
    <name type="scientific">Futiania mangrovi</name>
    <dbReference type="NCBI Taxonomy" id="2959716"/>
    <lineage>
        <taxon>Bacteria</taxon>
        <taxon>Pseudomonadati</taxon>
        <taxon>Pseudomonadota</taxon>
        <taxon>Alphaproteobacteria</taxon>
        <taxon>Futianiales</taxon>
        <taxon>Futianiaceae</taxon>
        <taxon>Futiania</taxon>
    </lineage>
</organism>
<dbReference type="RefSeq" id="WP_269332371.1">
    <property type="nucleotide sequence ID" value="NZ_JAMZFT010000002.1"/>
</dbReference>
<dbReference type="InterPro" id="IPR006016">
    <property type="entry name" value="UspA"/>
</dbReference>
<proteinExistence type="predicted"/>
<evidence type="ECO:0000313" key="2">
    <source>
        <dbReference type="EMBL" id="MCP1336411.1"/>
    </source>
</evidence>
<accession>A0A9J6PF46</accession>
<evidence type="ECO:0000259" key="1">
    <source>
        <dbReference type="Pfam" id="PF00582"/>
    </source>
</evidence>
<dbReference type="Pfam" id="PF00582">
    <property type="entry name" value="Usp"/>
    <property type="match status" value="1"/>
</dbReference>
<dbReference type="CDD" id="cd00293">
    <property type="entry name" value="USP-like"/>
    <property type="match status" value="1"/>
</dbReference>
<gene>
    <name evidence="2" type="ORF">NJQ99_08340</name>
</gene>